<gene>
    <name evidence="1" type="ORF">OESDEN_10179</name>
</gene>
<dbReference type="InterPro" id="IPR043129">
    <property type="entry name" value="ATPase_NBD"/>
</dbReference>
<proteinExistence type="predicted"/>
<dbReference type="Proteomes" id="UP000053660">
    <property type="component" value="Unassembled WGS sequence"/>
</dbReference>
<organism evidence="1 2">
    <name type="scientific">Oesophagostomum dentatum</name>
    <name type="common">Nodular worm</name>
    <dbReference type="NCBI Taxonomy" id="61180"/>
    <lineage>
        <taxon>Eukaryota</taxon>
        <taxon>Metazoa</taxon>
        <taxon>Ecdysozoa</taxon>
        <taxon>Nematoda</taxon>
        <taxon>Chromadorea</taxon>
        <taxon>Rhabditida</taxon>
        <taxon>Rhabditina</taxon>
        <taxon>Rhabditomorpha</taxon>
        <taxon>Strongyloidea</taxon>
        <taxon>Strongylidae</taxon>
        <taxon>Oesophagostomum</taxon>
    </lineage>
</organism>
<reference evidence="1 2" key="1">
    <citation type="submission" date="2014-03" db="EMBL/GenBank/DDBJ databases">
        <title>Draft genome of the hookworm Oesophagostomum dentatum.</title>
        <authorList>
            <person name="Mitreva M."/>
        </authorList>
    </citation>
    <scope>NUCLEOTIDE SEQUENCE [LARGE SCALE GENOMIC DNA]</scope>
    <source>
        <strain evidence="1 2">OD-Hann</strain>
    </source>
</reference>
<dbReference type="AlphaFoldDB" id="A0A0B1T3K5"/>
<sequence>MAGDVFCGVEGGATESHLVFVNAGGILLGKSSTGGTNYNLDGIEKTATNIAVWIREAATASKIQLPLKGLVSAVLVVFHFQHNIWAHLPLSSCLLLFND</sequence>
<dbReference type="SUPFAM" id="SSF53067">
    <property type="entry name" value="Actin-like ATPase domain"/>
    <property type="match status" value="1"/>
</dbReference>
<name>A0A0B1T3K5_OESDE</name>
<dbReference type="OrthoDB" id="311172at2759"/>
<keyword evidence="2" id="KW-1185">Reference proteome</keyword>
<dbReference type="EMBL" id="KN553512">
    <property type="protein sequence ID" value="KHJ89985.1"/>
    <property type="molecule type" value="Genomic_DNA"/>
</dbReference>
<dbReference type="Gene3D" id="3.30.420.40">
    <property type="match status" value="1"/>
</dbReference>
<evidence type="ECO:0000313" key="2">
    <source>
        <dbReference type="Proteomes" id="UP000053660"/>
    </source>
</evidence>
<accession>A0A0B1T3K5</accession>
<evidence type="ECO:0000313" key="1">
    <source>
        <dbReference type="EMBL" id="KHJ89985.1"/>
    </source>
</evidence>
<protein>
    <submittedName>
        <fullName evidence="1">Uncharacterized protein</fullName>
    </submittedName>
</protein>